<gene>
    <name evidence="2" type="ORF">CYMTET_20270</name>
</gene>
<protein>
    <recommendedName>
        <fullName evidence="4">Transmembrane protein</fullName>
    </recommendedName>
</protein>
<evidence type="ECO:0008006" key="4">
    <source>
        <dbReference type="Google" id="ProtNLM"/>
    </source>
</evidence>
<keyword evidence="3" id="KW-1185">Reference proteome</keyword>
<feature type="transmembrane region" description="Helical" evidence="1">
    <location>
        <begin position="248"/>
        <end position="267"/>
    </location>
</feature>
<keyword evidence="1" id="KW-0472">Membrane</keyword>
<name>A0AAE0G4V1_9CHLO</name>
<feature type="transmembrane region" description="Helical" evidence="1">
    <location>
        <begin position="211"/>
        <end position="236"/>
    </location>
</feature>
<keyword evidence="1" id="KW-0812">Transmembrane</keyword>
<evidence type="ECO:0000256" key="1">
    <source>
        <dbReference type="SAM" id="Phobius"/>
    </source>
</evidence>
<accession>A0AAE0G4V1</accession>
<organism evidence="2 3">
    <name type="scientific">Cymbomonas tetramitiformis</name>
    <dbReference type="NCBI Taxonomy" id="36881"/>
    <lineage>
        <taxon>Eukaryota</taxon>
        <taxon>Viridiplantae</taxon>
        <taxon>Chlorophyta</taxon>
        <taxon>Pyramimonadophyceae</taxon>
        <taxon>Pyramimonadales</taxon>
        <taxon>Pyramimonadaceae</taxon>
        <taxon>Cymbomonas</taxon>
    </lineage>
</organism>
<sequence>MDDVASAFHTAFDDEDDAVFAALPTTRSTGEAGGAMAPLKSSLNLGRIALEPVVCDGPPLVQRDVEEAPLYPLSASDPAQFESPFEITFADKIFGTISPTAEASLHSCSIVRPLAVCDAELSVIDDADSDSDYGSDGDVDAYEPAVARCVRPVVTGNAEFSPEQLAFMERKKAEMGGASAPAPVAAAPAAAPAAARAARTPMLRLSWRGCLLWDIALRLTVFLPGFLLVFLGYTAFWTLVFNLQFLDFLISSTNLVLVSGSGYLWSLTLSGSG</sequence>
<keyword evidence="1" id="KW-1133">Transmembrane helix</keyword>
<proteinExistence type="predicted"/>
<dbReference type="EMBL" id="LGRX02009803">
    <property type="protein sequence ID" value="KAK3271373.1"/>
    <property type="molecule type" value="Genomic_DNA"/>
</dbReference>
<dbReference type="Proteomes" id="UP001190700">
    <property type="component" value="Unassembled WGS sequence"/>
</dbReference>
<evidence type="ECO:0000313" key="2">
    <source>
        <dbReference type="EMBL" id="KAK3271373.1"/>
    </source>
</evidence>
<comment type="caution">
    <text evidence="2">The sequence shown here is derived from an EMBL/GenBank/DDBJ whole genome shotgun (WGS) entry which is preliminary data.</text>
</comment>
<dbReference type="AlphaFoldDB" id="A0AAE0G4V1"/>
<evidence type="ECO:0000313" key="3">
    <source>
        <dbReference type="Proteomes" id="UP001190700"/>
    </source>
</evidence>
<reference evidence="2 3" key="1">
    <citation type="journal article" date="2015" name="Genome Biol. Evol.">
        <title>Comparative Genomics of a Bacterivorous Green Alga Reveals Evolutionary Causalities and Consequences of Phago-Mixotrophic Mode of Nutrition.</title>
        <authorList>
            <person name="Burns J.A."/>
            <person name="Paasch A."/>
            <person name="Narechania A."/>
            <person name="Kim E."/>
        </authorList>
    </citation>
    <scope>NUCLEOTIDE SEQUENCE [LARGE SCALE GENOMIC DNA]</scope>
    <source>
        <strain evidence="2 3">PLY_AMNH</strain>
    </source>
</reference>